<protein>
    <submittedName>
        <fullName evidence="1">Uncharacterized protein</fullName>
    </submittedName>
</protein>
<dbReference type="PANTHER" id="PTHR47481">
    <property type="match status" value="1"/>
</dbReference>
<keyword evidence="2" id="KW-1185">Reference proteome</keyword>
<evidence type="ECO:0000313" key="1">
    <source>
        <dbReference type="EMBL" id="GFP92150.1"/>
    </source>
</evidence>
<feature type="non-terminal residue" evidence="1">
    <location>
        <position position="1"/>
    </location>
</feature>
<dbReference type="PANTHER" id="PTHR47481:SF22">
    <property type="entry name" value="RETROTRANSPOSON GAG DOMAIN-CONTAINING PROTEIN"/>
    <property type="match status" value="1"/>
</dbReference>
<dbReference type="Proteomes" id="UP000653305">
    <property type="component" value="Unassembled WGS sequence"/>
</dbReference>
<accession>A0A830BXH9</accession>
<evidence type="ECO:0000313" key="2">
    <source>
        <dbReference type="Proteomes" id="UP000653305"/>
    </source>
</evidence>
<comment type="caution">
    <text evidence="1">The sequence shown here is derived from an EMBL/GenBank/DDBJ whole genome shotgun (WGS) entry which is preliminary data.</text>
</comment>
<proteinExistence type="predicted"/>
<gene>
    <name evidence="1" type="ORF">PHJA_001359100</name>
</gene>
<reference evidence="1" key="1">
    <citation type="submission" date="2020-07" db="EMBL/GenBank/DDBJ databases">
        <title>Ethylene signaling mediates host invasion by parasitic plants.</title>
        <authorList>
            <person name="Yoshida S."/>
        </authorList>
    </citation>
    <scope>NUCLEOTIDE SEQUENCE</scope>
    <source>
        <strain evidence="1">Okayama</strain>
    </source>
</reference>
<dbReference type="OrthoDB" id="1938465at2759"/>
<name>A0A830BXH9_9LAMI</name>
<dbReference type="Pfam" id="PF14223">
    <property type="entry name" value="Retrotran_gag_2"/>
    <property type="match status" value="1"/>
</dbReference>
<sequence>SIKSFTDAVTAPDAYRHWFKQDQLLLAAISGSVSPDILPIISVSTTAVEAFSTLSSAFASKSRAHVMFLKTSLTNASLEGKSISDYVNHIKSLDDELGLIDGSVKSNDLTLYIVNGLILEYRDIVSAVRTRDTPFHFEELRDRLIEHKLYLK</sequence>
<dbReference type="AlphaFoldDB" id="A0A830BXH9"/>
<organism evidence="1 2">
    <name type="scientific">Phtheirospermum japonicum</name>
    <dbReference type="NCBI Taxonomy" id="374723"/>
    <lineage>
        <taxon>Eukaryota</taxon>
        <taxon>Viridiplantae</taxon>
        <taxon>Streptophyta</taxon>
        <taxon>Embryophyta</taxon>
        <taxon>Tracheophyta</taxon>
        <taxon>Spermatophyta</taxon>
        <taxon>Magnoliopsida</taxon>
        <taxon>eudicotyledons</taxon>
        <taxon>Gunneridae</taxon>
        <taxon>Pentapetalae</taxon>
        <taxon>asterids</taxon>
        <taxon>lamiids</taxon>
        <taxon>Lamiales</taxon>
        <taxon>Orobanchaceae</taxon>
        <taxon>Orobanchaceae incertae sedis</taxon>
        <taxon>Phtheirospermum</taxon>
    </lineage>
</organism>
<dbReference type="EMBL" id="BMAC01000270">
    <property type="protein sequence ID" value="GFP92150.1"/>
    <property type="molecule type" value="Genomic_DNA"/>
</dbReference>